<dbReference type="GO" id="GO:0046872">
    <property type="term" value="F:metal ion binding"/>
    <property type="evidence" value="ECO:0007669"/>
    <property type="project" value="UniProtKB-KW"/>
</dbReference>
<sequence length="390" mass="42015">MCRGNEMEMDEDIRLLQRLGAIPSVSGAEQAIGDAVEAEFRNMGLEVERYEIGNGRPVVLGILRGGRPGPALLFDGHTDTHPVEDYLGDPFEPRIEDGRLYGRGAVDMKGGLAAMMRAAGRLKSCREKLAGSLIVAAVPDEELLSQGTAFLAELGVKAQAGIVGEPTGLKIGRAMRGVTHIDLTVTGTPKHTSSWSGDENAIVQMGKILAALDRELPERYERRRQELLGTPLFNVGLIRGGGKPNVVARECTATLLRRDLPGEVPEMVFGELLEIAEKAASGACKVSVAESPIQRRPGGGKRLPMEVEPGSRIVEVLKHSARQVTGAEAEDGMVPFWCDASILTNEAGIPTVVFGPGDIACAHSREEWIDLKQYRDCIEIYERAALGFLG</sequence>
<feature type="domain" description="Peptidase M20 dimerisation" evidence="8">
    <location>
        <begin position="175"/>
        <end position="280"/>
    </location>
</feature>
<comment type="caution">
    <text evidence="9">The sequence shown here is derived from an EMBL/GenBank/DDBJ whole genome shotgun (WGS) entry which is preliminary data.</text>
</comment>
<dbReference type="PANTHER" id="PTHR43808">
    <property type="entry name" value="ACETYLORNITHINE DEACETYLASE"/>
    <property type="match status" value="1"/>
</dbReference>
<comment type="cofactor">
    <cofactor evidence="2">
        <name>Zn(2+)</name>
        <dbReference type="ChEBI" id="CHEBI:29105"/>
    </cofactor>
</comment>
<evidence type="ECO:0000256" key="7">
    <source>
        <dbReference type="ARBA" id="ARBA00023285"/>
    </source>
</evidence>
<dbReference type="InterPro" id="IPR011650">
    <property type="entry name" value="Peptidase_M20_dimer"/>
</dbReference>
<evidence type="ECO:0000256" key="6">
    <source>
        <dbReference type="ARBA" id="ARBA00022833"/>
    </source>
</evidence>
<evidence type="ECO:0000313" key="9">
    <source>
        <dbReference type="EMBL" id="RGX24373.1"/>
    </source>
</evidence>
<dbReference type="AlphaFoldDB" id="A0A413F8X1"/>
<keyword evidence="6" id="KW-0862">Zinc</keyword>
<dbReference type="Gene3D" id="3.30.70.360">
    <property type="match status" value="1"/>
</dbReference>
<dbReference type="InterPro" id="IPR050072">
    <property type="entry name" value="Peptidase_M20A"/>
</dbReference>
<keyword evidence="5" id="KW-0378">Hydrolase</keyword>
<keyword evidence="7" id="KW-0170">Cobalt</keyword>
<evidence type="ECO:0000313" key="10">
    <source>
        <dbReference type="Proteomes" id="UP000283880"/>
    </source>
</evidence>
<dbReference type="SUPFAM" id="SSF53187">
    <property type="entry name" value="Zn-dependent exopeptidases"/>
    <property type="match status" value="1"/>
</dbReference>
<evidence type="ECO:0000256" key="5">
    <source>
        <dbReference type="ARBA" id="ARBA00022801"/>
    </source>
</evidence>
<gene>
    <name evidence="9" type="ORF">DWV29_23180</name>
</gene>
<dbReference type="InterPro" id="IPR002933">
    <property type="entry name" value="Peptidase_M20"/>
</dbReference>
<dbReference type="Pfam" id="PF01546">
    <property type="entry name" value="Peptidase_M20"/>
    <property type="match status" value="1"/>
</dbReference>
<dbReference type="GO" id="GO:0016787">
    <property type="term" value="F:hydrolase activity"/>
    <property type="evidence" value="ECO:0007669"/>
    <property type="project" value="UniProtKB-KW"/>
</dbReference>
<evidence type="ECO:0000256" key="1">
    <source>
        <dbReference type="ARBA" id="ARBA00001941"/>
    </source>
</evidence>
<comment type="similarity">
    <text evidence="3">Belongs to the peptidase M20A family.</text>
</comment>
<dbReference type="EMBL" id="QSBM01000022">
    <property type="protein sequence ID" value="RGX24373.1"/>
    <property type="molecule type" value="Genomic_DNA"/>
</dbReference>
<organism evidence="9 10">
    <name type="scientific">Enterocloster asparagiformis</name>
    <dbReference type="NCBI Taxonomy" id="333367"/>
    <lineage>
        <taxon>Bacteria</taxon>
        <taxon>Bacillati</taxon>
        <taxon>Bacillota</taxon>
        <taxon>Clostridia</taxon>
        <taxon>Lachnospirales</taxon>
        <taxon>Lachnospiraceae</taxon>
        <taxon>Enterocloster</taxon>
    </lineage>
</organism>
<dbReference type="OrthoDB" id="9792335at2"/>
<comment type="cofactor">
    <cofactor evidence="1">
        <name>Co(2+)</name>
        <dbReference type="ChEBI" id="CHEBI:48828"/>
    </cofactor>
</comment>
<dbReference type="NCBIfam" id="TIGR01910">
    <property type="entry name" value="DapE-ArgE"/>
    <property type="match status" value="1"/>
</dbReference>
<protein>
    <submittedName>
        <fullName evidence="9">M20 family peptidase</fullName>
    </submittedName>
</protein>
<dbReference type="Proteomes" id="UP000283880">
    <property type="component" value="Unassembled WGS sequence"/>
</dbReference>
<reference evidence="9 10" key="1">
    <citation type="submission" date="2018-08" db="EMBL/GenBank/DDBJ databases">
        <title>A genome reference for cultivated species of the human gut microbiota.</title>
        <authorList>
            <person name="Zou Y."/>
            <person name="Xue W."/>
            <person name="Luo G."/>
        </authorList>
    </citation>
    <scope>NUCLEOTIDE SEQUENCE [LARGE SCALE GENOMIC DNA]</scope>
    <source>
        <strain evidence="9 10">AF04-15</strain>
    </source>
</reference>
<evidence type="ECO:0000259" key="8">
    <source>
        <dbReference type="Pfam" id="PF07687"/>
    </source>
</evidence>
<dbReference type="SUPFAM" id="SSF55031">
    <property type="entry name" value="Bacterial exopeptidase dimerisation domain"/>
    <property type="match status" value="1"/>
</dbReference>
<keyword evidence="4" id="KW-0479">Metal-binding</keyword>
<evidence type="ECO:0000256" key="3">
    <source>
        <dbReference type="ARBA" id="ARBA00006247"/>
    </source>
</evidence>
<accession>A0A413F8X1</accession>
<name>A0A413F8X1_9FIRM</name>
<evidence type="ECO:0000256" key="2">
    <source>
        <dbReference type="ARBA" id="ARBA00001947"/>
    </source>
</evidence>
<proteinExistence type="inferred from homology"/>
<dbReference type="CDD" id="cd08659">
    <property type="entry name" value="M20_ArgE_DapE-like"/>
    <property type="match status" value="1"/>
</dbReference>
<dbReference type="PANTHER" id="PTHR43808:SF25">
    <property type="entry name" value="PEPTIDASE M20 DIMERISATION DOMAIN-CONTAINING PROTEIN"/>
    <property type="match status" value="1"/>
</dbReference>
<dbReference type="InterPro" id="IPR036264">
    <property type="entry name" value="Bact_exopeptidase_dim_dom"/>
</dbReference>
<evidence type="ECO:0000256" key="4">
    <source>
        <dbReference type="ARBA" id="ARBA00022723"/>
    </source>
</evidence>
<dbReference type="Gene3D" id="3.40.630.10">
    <property type="entry name" value="Zn peptidases"/>
    <property type="match status" value="2"/>
</dbReference>
<dbReference type="InterPro" id="IPR010182">
    <property type="entry name" value="ArgE/DapE"/>
</dbReference>
<dbReference type="Pfam" id="PF07687">
    <property type="entry name" value="M20_dimer"/>
    <property type="match status" value="1"/>
</dbReference>